<comment type="caution">
    <text evidence="1">The sequence shown here is derived from an EMBL/GenBank/DDBJ whole genome shotgun (WGS) entry which is preliminary data.</text>
</comment>
<gene>
    <name evidence="1" type="ORF">NE237_032603</name>
</gene>
<dbReference type="EMBL" id="JAMYWD010000001">
    <property type="protein sequence ID" value="KAJ4981766.1"/>
    <property type="molecule type" value="Genomic_DNA"/>
</dbReference>
<evidence type="ECO:0000313" key="2">
    <source>
        <dbReference type="Proteomes" id="UP001141806"/>
    </source>
</evidence>
<evidence type="ECO:0000313" key="1">
    <source>
        <dbReference type="EMBL" id="KAJ4981766.1"/>
    </source>
</evidence>
<sequence length="196" mass="21725">MLRCQGAESALRSSLLGYAEGLRSALRLGFFGCVEVPRCLEEAEKGSVVRFIQSCGEECTVVSFTRLCRDAEECSAVLRSVPRSGLLGHAEVLRCRGAEECSAVKFTSSCRGVEECFTVRGADKLRNALWSSLVSHAEVLRCRRVVCGQVYSVMQGAKVPRRVLCGQVYSVMLRGQGVFRCQVYLIIPRRRDAEEF</sequence>
<reference evidence="1" key="1">
    <citation type="journal article" date="2023" name="Plant J.">
        <title>The genome of the king protea, Protea cynaroides.</title>
        <authorList>
            <person name="Chang J."/>
            <person name="Duong T.A."/>
            <person name="Schoeman C."/>
            <person name="Ma X."/>
            <person name="Roodt D."/>
            <person name="Barker N."/>
            <person name="Li Z."/>
            <person name="Van de Peer Y."/>
            <person name="Mizrachi E."/>
        </authorList>
    </citation>
    <scope>NUCLEOTIDE SEQUENCE</scope>
    <source>
        <tissue evidence="1">Young leaves</tissue>
    </source>
</reference>
<dbReference type="AlphaFoldDB" id="A0A9Q0L4A2"/>
<name>A0A9Q0L4A2_9MAGN</name>
<dbReference type="Proteomes" id="UP001141806">
    <property type="component" value="Unassembled WGS sequence"/>
</dbReference>
<keyword evidence="2" id="KW-1185">Reference proteome</keyword>
<accession>A0A9Q0L4A2</accession>
<protein>
    <submittedName>
        <fullName evidence="1">Uncharacterized protein</fullName>
    </submittedName>
</protein>
<proteinExistence type="predicted"/>
<organism evidence="1 2">
    <name type="scientific">Protea cynaroides</name>
    <dbReference type="NCBI Taxonomy" id="273540"/>
    <lineage>
        <taxon>Eukaryota</taxon>
        <taxon>Viridiplantae</taxon>
        <taxon>Streptophyta</taxon>
        <taxon>Embryophyta</taxon>
        <taxon>Tracheophyta</taxon>
        <taxon>Spermatophyta</taxon>
        <taxon>Magnoliopsida</taxon>
        <taxon>Proteales</taxon>
        <taxon>Proteaceae</taxon>
        <taxon>Protea</taxon>
    </lineage>
</organism>